<dbReference type="AlphaFoldDB" id="A0AAD5XA24"/>
<keyword evidence="4" id="KW-1185">Reference proteome</keyword>
<dbReference type="Gene3D" id="3.40.50.1820">
    <property type="entry name" value="alpha/beta hydrolase"/>
    <property type="match status" value="1"/>
</dbReference>
<sequence length="325" mass="36524">MLEALSQDWNTGNHSSLISIGTHGLYISASGQDRKPGEPIVLLMQGMGSTIDEWIKVKRSVEQFARWVQYDRSGFGKSEDYPSPPEKITTVMVARELDILLTNAQIDGPFLIICHSWGGMTSREFIHLRPKEVVGIVFLDASTETSIALSYNQPFVMAVNGNLDFIESTDISQKHKLSDEEWKAVLTEQRRPRHQRTEGAEGNGAKEGPVSIIEKKQLERQILGNHPVSVLRANTPKDIKNMMEAGIAAGNGTEEDIKQYKELVDKWGLSDHEGQSRLLGLSSLARYSYTAENCHNVQMTDPELVVDEIKWIWAMWWSSGGSMHW</sequence>
<dbReference type="InterPro" id="IPR000073">
    <property type="entry name" value="AB_hydrolase_1"/>
</dbReference>
<dbReference type="Pfam" id="PF00561">
    <property type="entry name" value="Abhydrolase_1"/>
    <property type="match status" value="1"/>
</dbReference>
<reference evidence="3" key="1">
    <citation type="submission" date="2020-05" db="EMBL/GenBank/DDBJ databases">
        <title>Phylogenomic resolution of chytrid fungi.</title>
        <authorList>
            <person name="Stajich J.E."/>
            <person name="Amses K."/>
            <person name="Simmons R."/>
            <person name="Seto K."/>
            <person name="Myers J."/>
            <person name="Bonds A."/>
            <person name="Quandt C.A."/>
            <person name="Barry K."/>
            <person name="Liu P."/>
            <person name="Grigoriev I."/>
            <person name="Longcore J.E."/>
            <person name="James T.Y."/>
        </authorList>
    </citation>
    <scope>NUCLEOTIDE SEQUENCE</scope>
    <source>
        <strain evidence="3">JEL0513</strain>
    </source>
</reference>
<name>A0AAD5XA24_9FUNG</name>
<dbReference type="Proteomes" id="UP001211907">
    <property type="component" value="Unassembled WGS sequence"/>
</dbReference>
<dbReference type="EMBL" id="JADGJH010001631">
    <property type="protein sequence ID" value="KAJ3111429.1"/>
    <property type="molecule type" value="Genomic_DNA"/>
</dbReference>
<gene>
    <name evidence="3" type="ORF">HK100_002691</name>
</gene>
<evidence type="ECO:0000256" key="1">
    <source>
        <dbReference type="SAM" id="MobiDB-lite"/>
    </source>
</evidence>
<proteinExistence type="predicted"/>
<organism evidence="3 4">
    <name type="scientific">Physocladia obscura</name>
    <dbReference type="NCBI Taxonomy" id="109957"/>
    <lineage>
        <taxon>Eukaryota</taxon>
        <taxon>Fungi</taxon>
        <taxon>Fungi incertae sedis</taxon>
        <taxon>Chytridiomycota</taxon>
        <taxon>Chytridiomycota incertae sedis</taxon>
        <taxon>Chytridiomycetes</taxon>
        <taxon>Chytridiales</taxon>
        <taxon>Chytriomycetaceae</taxon>
        <taxon>Physocladia</taxon>
    </lineage>
</organism>
<feature type="region of interest" description="Disordered" evidence="1">
    <location>
        <begin position="187"/>
        <end position="208"/>
    </location>
</feature>
<evidence type="ECO:0000313" key="4">
    <source>
        <dbReference type="Proteomes" id="UP001211907"/>
    </source>
</evidence>
<dbReference type="InterPro" id="IPR029058">
    <property type="entry name" value="AB_hydrolase_fold"/>
</dbReference>
<evidence type="ECO:0000259" key="2">
    <source>
        <dbReference type="Pfam" id="PF00561"/>
    </source>
</evidence>
<dbReference type="SUPFAM" id="SSF53474">
    <property type="entry name" value="alpha/beta-Hydrolases"/>
    <property type="match status" value="1"/>
</dbReference>
<accession>A0AAD5XA24</accession>
<feature type="domain" description="AB hydrolase-1" evidence="2">
    <location>
        <begin position="39"/>
        <end position="155"/>
    </location>
</feature>
<comment type="caution">
    <text evidence="3">The sequence shown here is derived from an EMBL/GenBank/DDBJ whole genome shotgun (WGS) entry which is preliminary data.</text>
</comment>
<protein>
    <recommendedName>
        <fullName evidence="2">AB hydrolase-1 domain-containing protein</fullName>
    </recommendedName>
</protein>
<evidence type="ECO:0000313" key="3">
    <source>
        <dbReference type="EMBL" id="KAJ3111429.1"/>
    </source>
</evidence>